<proteinExistence type="predicted"/>
<accession>A0ABR3MWI4</accession>
<evidence type="ECO:0000313" key="3">
    <source>
        <dbReference type="Proteomes" id="UP001558613"/>
    </source>
</evidence>
<name>A0ABR3MWI4_9TELE</name>
<dbReference type="EMBL" id="JAYMGO010000008">
    <property type="protein sequence ID" value="KAL1268999.1"/>
    <property type="molecule type" value="Genomic_DNA"/>
</dbReference>
<comment type="caution">
    <text evidence="2">The sequence shown here is derived from an EMBL/GenBank/DDBJ whole genome shotgun (WGS) entry which is preliminary data.</text>
</comment>
<sequence>MKTMTSCPSQGPDPESLRKLRTEADLVLAASKKLAQGIGSLVVLHRHLWLTLTEMQDAEKRQHLDSPVSPQGLFGEAFSEKYTEALKQSKMLPHLLQVEVQIIISAVVRESTSYPCLPDSRALSFAASQYRTATIEASTPFYEQTANVMPAPHSTLKGQISASAPPTLYGRSASLDQHASPSYVVSPDPYSPPARTPHYSFSGMSHGANDLSYPPQQQRA</sequence>
<feature type="region of interest" description="Disordered" evidence="1">
    <location>
        <begin position="179"/>
        <end position="220"/>
    </location>
</feature>
<protein>
    <submittedName>
        <fullName evidence="2">Uncharacterized protein</fullName>
    </submittedName>
</protein>
<evidence type="ECO:0000313" key="2">
    <source>
        <dbReference type="EMBL" id="KAL1268999.1"/>
    </source>
</evidence>
<dbReference type="Proteomes" id="UP001558613">
    <property type="component" value="Unassembled WGS sequence"/>
</dbReference>
<gene>
    <name evidence="2" type="ORF">QQF64_031288</name>
</gene>
<reference evidence="2 3" key="1">
    <citation type="submission" date="2023-09" db="EMBL/GenBank/DDBJ databases">
        <authorList>
            <person name="Wang M."/>
        </authorList>
    </citation>
    <scope>NUCLEOTIDE SEQUENCE [LARGE SCALE GENOMIC DNA]</scope>
    <source>
        <strain evidence="2">GT-2023</strain>
        <tissue evidence="2">Liver</tissue>
    </source>
</reference>
<evidence type="ECO:0000256" key="1">
    <source>
        <dbReference type="SAM" id="MobiDB-lite"/>
    </source>
</evidence>
<organism evidence="2 3">
    <name type="scientific">Cirrhinus molitorella</name>
    <name type="common">mud carp</name>
    <dbReference type="NCBI Taxonomy" id="172907"/>
    <lineage>
        <taxon>Eukaryota</taxon>
        <taxon>Metazoa</taxon>
        <taxon>Chordata</taxon>
        <taxon>Craniata</taxon>
        <taxon>Vertebrata</taxon>
        <taxon>Euteleostomi</taxon>
        <taxon>Actinopterygii</taxon>
        <taxon>Neopterygii</taxon>
        <taxon>Teleostei</taxon>
        <taxon>Ostariophysi</taxon>
        <taxon>Cypriniformes</taxon>
        <taxon>Cyprinidae</taxon>
        <taxon>Labeoninae</taxon>
        <taxon>Labeonini</taxon>
        <taxon>Cirrhinus</taxon>
    </lineage>
</organism>
<keyword evidence="3" id="KW-1185">Reference proteome</keyword>